<reference evidence="2 3" key="1">
    <citation type="journal article" date="2016" name="Nat. Commun.">
        <title>Ectomycorrhizal ecology is imprinted in the genome of the dominant symbiotic fungus Cenococcum geophilum.</title>
        <authorList>
            <consortium name="DOE Joint Genome Institute"/>
            <person name="Peter M."/>
            <person name="Kohler A."/>
            <person name="Ohm R.A."/>
            <person name="Kuo A."/>
            <person name="Krutzmann J."/>
            <person name="Morin E."/>
            <person name="Arend M."/>
            <person name="Barry K.W."/>
            <person name="Binder M."/>
            <person name="Choi C."/>
            <person name="Clum A."/>
            <person name="Copeland A."/>
            <person name="Grisel N."/>
            <person name="Haridas S."/>
            <person name="Kipfer T."/>
            <person name="LaButti K."/>
            <person name="Lindquist E."/>
            <person name="Lipzen A."/>
            <person name="Maire R."/>
            <person name="Meier B."/>
            <person name="Mihaltcheva S."/>
            <person name="Molinier V."/>
            <person name="Murat C."/>
            <person name="Poggeler S."/>
            <person name="Quandt C.A."/>
            <person name="Sperisen C."/>
            <person name="Tritt A."/>
            <person name="Tisserant E."/>
            <person name="Crous P.W."/>
            <person name="Henrissat B."/>
            <person name="Nehls U."/>
            <person name="Egli S."/>
            <person name="Spatafora J.W."/>
            <person name="Grigoriev I.V."/>
            <person name="Martin F.M."/>
        </authorList>
    </citation>
    <scope>NUCLEOTIDE SEQUENCE [LARGE SCALE GENOMIC DNA]</scope>
    <source>
        <strain evidence="2 3">CBS 459.81</strain>
    </source>
</reference>
<organism evidence="2 3">
    <name type="scientific">Lepidopterella palustris CBS 459.81</name>
    <dbReference type="NCBI Taxonomy" id="1314670"/>
    <lineage>
        <taxon>Eukaryota</taxon>
        <taxon>Fungi</taxon>
        <taxon>Dikarya</taxon>
        <taxon>Ascomycota</taxon>
        <taxon>Pezizomycotina</taxon>
        <taxon>Dothideomycetes</taxon>
        <taxon>Pleosporomycetidae</taxon>
        <taxon>Mytilinidiales</taxon>
        <taxon>Argynnaceae</taxon>
        <taxon>Lepidopterella</taxon>
    </lineage>
</organism>
<accession>A0A8E2JD93</accession>
<proteinExistence type="predicted"/>
<evidence type="ECO:0000256" key="1">
    <source>
        <dbReference type="SAM" id="MobiDB-lite"/>
    </source>
</evidence>
<dbReference type="Proteomes" id="UP000250266">
    <property type="component" value="Unassembled WGS sequence"/>
</dbReference>
<gene>
    <name evidence="2" type="ORF">K432DRAFT_395313</name>
</gene>
<feature type="compositionally biased region" description="Low complexity" evidence="1">
    <location>
        <begin position="81"/>
        <end position="97"/>
    </location>
</feature>
<dbReference type="Gene3D" id="2.40.30.10">
    <property type="entry name" value="Translation factors"/>
    <property type="match status" value="1"/>
</dbReference>
<evidence type="ECO:0000313" key="3">
    <source>
        <dbReference type="Proteomes" id="UP000250266"/>
    </source>
</evidence>
<name>A0A8E2JD93_9PEZI</name>
<dbReference type="EMBL" id="KV745100">
    <property type="protein sequence ID" value="OCK77794.1"/>
    <property type="molecule type" value="Genomic_DNA"/>
</dbReference>
<dbReference type="AlphaFoldDB" id="A0A8E2JD93"/>
<evidence type="ECO:0000313" key="2">
    <source>
        <dbReference type="EMBL" id="OCK77794.1"/>
    </source>
</evidence>
<sequence length="220" mass="24189">MLPVQRGVQIKHHPGSSVNEIEQEPDWEAGHQHDVGFKNQQDRIPGLTHGDNEVEEDAEFSSEAFKAYQNLDAKTEETTKKTSASTHASTSNGASASRTAGFRLKDRMLIRSYTHTRPLLLAIPKGANSKTNPRSPTAPHPMPRCPRWVGTFDLTVKSHFPSDDRPGGAMFNILDCMSMGEEIDIRGFTSEILYNGNGSFTIDCQSYTLTRASLVKAAAA</sequence>
<feature type="region of interest" description="Disordered" evidence="1">
    <location>
        <begin position="125"/>
        <end position="144"/>
    </location>
</feature>
<keyword evidence="3" id="KW-1185">Reference proteome</keyword>
<dbReference type="SUPFAM" id="SSF63380">
    <property type="entry name" value="Riboflavin synthase domain-like"/>
    <property type="match status" value="1"/>
</dbReference>
<protein>
    <submittedName>
        <fullName evidence="2">Uncharacterized protein</fullName>
    </submittedName>
</protein>
<dbReference type="OrthoDB" id="432685at2759"/>
<feature type="region of interest" description="Disordered" evidence="1">
    <location>
        <begin position="75"/>
        <end position="99"/>
    </location>
</feature>
<dbReference type="InterPro" id="IPR017938">
    <property type="entry name" value="Riboflavin_synthase-like_b-brl"/>
</dbReference>